<gene>
    <name evidence="3" type="ORF">AAP_00860</name>
</gene>
<name>A0A168D024_9EURO</name>
<organism evidence="3 4">
    <name type="scientific">Ascosphaera apis ARSEF 7405</name>
    <dbReference type="NCBI Taxonomy" id="392613"/>
    <lineage>
        <taxon>Eukaryota</taxon>
        <taxon>Fungi</taxon>
        <taxon>Dikarya</taxon>
        <taxon>Ascomycota</taxon>
        <taxon>Pezizomycotina</taxon>
        <taxon>Eurotiomycetes</taxon>
        <taxon>Eurotiomycetidae</taxon>
        <taxon>Onygenales</taxon>
        <taxon>Ascosphaeraceae</taxon>
        <taxon>Ascosphaera</taxon>
    </lineage>
</organism>
<dbReference type="PANTHER" id="PTHR28232:SF1">
    <property type="entry name" value="TRANSCRIPTIONAL REGULATORY PROTEIN RXT2"/>
    <property type="match status" value="1"/>
</dbReference>
<dbReference type="VEuPathDB" id="FungiDB:AAP_00860"/>
<dbReference type="OrthoDB" id="2405722at2759"/>
<dbReference type="GO" id="GO:0033698">
    <property type="term" value="C:Rpd3L complex"/>
    <property type="evidence" value="ECO:0007669"/>
    <property type="project" value="TreeGrafter"/>
</dbReference>
<keyword evidence="4" id="KW-1185">Reference proteome</keyword>
<feature type="region of interest" description="Disordered" evidence="1">
    <location>
        <begin position="201"/>
        <end position="222"/>
    </location>
</feature>
<feature type="compositionally biased region" description="Polar residues" evidence="1">
    <location>
        <begin position="307"/>
        <end position="322"/>
    </location>
</feature>
<dbReference type="Proteomes" id="UP000242877">
    <property type="component" value="Unassembled WGS sequence"/>
</dbReference>
<dbReference type="InterPro" id="IPR039602">
    <property type="entry name" value="Rxt2"/>
</dbReference>
<dbReference type="Pfam" id="PF08595">
    <property type="entry name" value="RXT2_N"/>
    <property type="match status" value="1"/>
</dbReference>
<sequence>MSTQQAVITDTIINLKRALNHRERGNFSQFPDEPVIKPSNRGIKLAQGSEYIREGALGPLHGRQYFRKRVKHADYERDIQDFNTAVYDSEGDEIEDDGQRHMDNVLNEEVPFGDIRFEALLCPLRHPSELEHHPSMSEPYRSKVLKHMIRSINERLQRERNVLHKAKRLHREFVGDVPWMPCGFLETPQDRSMFIPEWTTKSKERQAASSMQQPQGTESSALQAVQMADLAEKDPIVSLQTGKGNNSNSKDEIESNSADKDNSRSTHNQHDESTVHTRRPPDSAGVLEQGTDSLLNVDESQPLPEVGTQSSSFPDLPSELQSSRRMTTRARAGTNAAHDYAGFEGADTDGDATESSFMIHPLYAAPRPPLDRACGLPQPEADEMRRALWSFIQKQEETVRGFEKMLTMLLKSNRMKDDVWEWCKAEAHLGELSDGEDWPEYERWGLQVGDLKKGADSDDEVPEEKSTKRGRGRRT</sequence>
<dbReference type="InterPro" id="IPR013904">
    <property type="entry name" value="RXT2_N"/>
</dbReference>
<feature type="domain" description="Transcriptional regulatory protein RXT2 N-terminal" evidence="2">
    <location>
        <begin position="39"/>
        <end position="176"/>
    </location>
</feature>
<accession>A0A168D024</accession>
<evidence type="ECO:0000313" key="4">
    <source>
        <dbReference type="Proteomes" id="UP000242877"/>
    </source>
</evidence>
<evidence type="ECO:0000256" key="1">
    <source>
        <dbReference type="SAM" id="MobiDB-lite"/>
    </source>
</evidence>
<feature type="region of interest" description="Disordered" evidence="1">
    <location>
        <begin position="452"/>
        <end position="475"/>
    </location>
</feature>
<comment type="caution">
    <text evidence="3">The sequence shown here is derived from an EMBL/GenBank/DDBJ whole genome shotgun (WGS) entry which is preliminary data.</text>
</comment>
<dbReference type="AlphaFoldDB" id="A0A168D024"/>
<feature type="compositionally biased region" description="Basic and acidic residues" evidence="1">
    <location>
        <begin position="249"/>
        <end position="281"/>
    </location>
</feature>
<protein>
    <submittedName>
        <fullName evidence="3">RXT2-lik</fullName>
    </submittedName>
</protein>
<evidence type="ECO:0000259" key="2">
    <source>
        <dbReference type="Pfam" id="PF08595"/>
    </source>
</evidence>
<evidence type="ECO:0000313" key="3">
    <source>
        <dbReference type="EMBL" id="KZZ97217.1"/>
    </source>
</evidence>
<feature type="compositionally biased region" description="Polar residues" evidence="1">
    <location>
        <begin position="238"/>
        <end position="248"/>
    </location>
</feature>
<dbReference type="EMBL" id="AZGZ01000002">
    <property type="protein sequence ID" value="KZZ97217.1"/>
    <property type="molecule type" value="Genomic_DNA"/>
</dbReference>
<dbReference type="GO" id="GO:0005829">
    <property type="term" value="C:cytosol"/>
    <property type="evidence" value="ECO:0007669"/>
    <property type="project" value="TreeGrafter"/>
</dbReference>
<feature type="region of interest" description="Disordered" evidence="1">
    <location>
        <begin position="238"/>
        <end position="322"/>
    </location>
</feature>
<proteinExistence type="predicted"/>
<feature type="compositionally biased region" description="Polar residues" evidence="1">
    <location>
        <begin position="207"/>
        <end position="222"/>
    </location>
</feature>
<dbReference type="PANTHER" id="PTHR28232">
    <property type="entry name" value="TRANSCRIPTIONAL REGULATORY PROTEIN RXT2"/>
    <property type="match status" value="1"/>
</dbReference>
<reference evidence="3 4" key="1">
    <citation type="journal article" date="2016" name="Genome Biol. Evol.">
        <title>Divergent and convergent evolution of fungal pathogenicity.</title>
        <authorList>
            <person name="Shang Y."/>
            <person name="Xiao G."/>
            <person name="Zheng P."/>
            <person name="Cen K."/>
            <person name="Zhan S."/>
            <person name="Wang C."/>
        </authorList>
    </citation>
    <scope>NUCLEOTIDE SEQUENCE [LARGE SCALE GENOMIC DNA]</scope>
    <source>
        <strain evidence="3 4">ARSEF 7405</strain>
    </source>
</reference>